<evidence type="ECO:0000313" key="2">
    <source>
        <dbReference type="Proteomes" id="UP000292282"/>
    </source>
</evidence>
<proteinExistence type="predicted"/>
<organism evidence="1 2">
    <name type="scientific">Hamiltosporidium tvaerminnensis</name>
    <dbReference type="NCBI Taxonomy" id="1176355"/>
    <lineage>
        <taxon>Eukaryota</taxon>
        <taxon>Fungi</taxon>
        <taxon>Fungi incertae sedis</taxon>
        <taxon>Microsporidia</taxon>
        <taxon>Dubosqiidae</taxon>
        <taxon>Hamiltosporidium</taxon>
    </lineage>
</organism>
<name>A0A4Q9LRS5_9MICR</name>
<evidence type="ECO:0000313" key="1">
    <source>
        <dbReference type="EMBL" id="TBU10245.1"/>
    </source>
</evidence>
<gene>
    <name evidence="1" type="ORF">CWI38_1915p0010</name>
</gene>
<dbReference type="Proteomes" id="UP000292282">
    <property type="component" value="Unassembled WGS sequence"/>
</dbReference>
<comment type="caution">
    <text evidence="1">The sequence shown here is derived from an EMBL/GenBank/DDBJ whole genome shotgun (WGS) entry which is preliminary data.</text>
</comment>
<protein>
    <submittedName>
        <fullName evidence="1">Uncharacterized protein</fullName>
    </submittedName>
</protein>
<dbReference type="VEuPathDB" id="MicrosporidiaDB:CWI38_1915p0010"/>
<reference evidence="1 2" key="1">
    <citation type="submission" date="2017-12" db="EMBL/GenBank/DDBJ databases">
        <authorList>
            <person name="Pombert J.-F."/>
            <person name="Haag K.L."/>
            <person name="Ebert D."/>
        </authorList>
    </citation>
    <scope>NUCLEOTIDE SEQUENCE [LARGE SCALE GENOMIC DNA]</scope>
    <source>
        <strain evidence="1">IL-G-3</strain>
    </source>
</reference>
<feature type="non-terminal residue" evidence="1">
    <location>
        <position position="385"/>
    </location>
</feature>
<accession>A0A4Q9LRS5</accession>
<keyword evidence="2" id="KW-1185">Reference proteome</keyword>
<dbReference type="EMBL" id="PITK01001915">
    <property type="protein sequence ID" value="TBU10245.1"/>
    <property type="molecule type" value="Genomic_DNA"/>
</dbReference>
<dbReference type="AlphaFoldDB" id="A0A4Q9LRS5"/>
<sequence length="385" mass="45064">MRDFPQPKKDNITEKQNINSAGDTHIFVTNNLQNVIDNISISIPLVKKFFESFLTKMESMVDESLNVAIQKAVKTEFYYRLQNITESSKFIESSEQQKYKGIWADKQYFMGSDATNRLKAIGEWRNYFRVTDFTSEVLKDIRSSSNDPNFYKFLVEHASTLSICDSKKNLTFLREIVQHNTFIRSVEDICSKYKCSLTAYYNQPSVCKNTEHFKMITNFKGDFNKKSLYVICDTAEYHGIDVVNNNPNYIFPDKISPTNNRFLKDSFKQCGKGAIYLSFDLRIENLMFIFGKKLLDVVGKNNFIEIINTDLPTENAKRKTLTNNKFCYEIKRFLLFFKSHIKSETYILFYMYRVQDNDWTNISKELISKHLTNKLSSKNIEPGIF</sequence>